<dbReference type="AlphaFoldDB" id="A0AAE0C841"/>
<keyword evidence="1" id="KW-0472">Membrane</keyword>
<keyword evidence="1" id="KW-1133">Transmembrane helix</keyword>
<comment type="caution">
    <text evidence="2">The sequence shown here is derived from an EMBL/GenBank/DDBJ whole genome shotgun (WGS) entry which is preliminary data.</text>
</comment>
<sequence length="181" mass="20570">MLPPTTGTSGKSEKEHDYVCVGPWLIWDRGTEDDFEKFKKDFNGGDQLLTSWANTQPGSRSRGSFQSQGRFWRDIFTLRPEKFVDVWSPMFFGILALFQHISPLKWGALSGTWMHVCVYHVFISFFGVFGYAGNFGIITGFLCVFNAFIAMCLQFYAPEEHTGMKLRSSSSSNESGARMNR</sequence>
<name>A0AAE0C841_9CHLO</name>
<proteinExistence type="predicted"/>
<dbReference type="Proteomes" id="UP001190700">
    <property type="component" value="Unassembled WGS sequence"/>
</dbReference>
<evidence type="ECO:0000256" key="1">
    <source>
        <dbReference type="SAM" id="Phobius"/>
    </source>
</evidence>
<evidence type="ECO:0000313" key="3">
    <source>
        <dbReference type="Proteomes" id="UP001190700"/>
    </source>
</evidence>
<organism evidence="2 3">
    <name type="scientific">Cymbomonas tetramitiformis</name>
    <dbReference type="NCBI Taxonomy" id="36881"/>
    <lineage>
        <taxon>Eukaryota</taxon>
        <taxon>Viridiplantae</taxon>
        <taxon>Chlorophyta</taxon>
        <taxon>Pyramimonadophyceae</taxon>
        <taxon>Pyramimonadales</taxon>
        <taxon>Pyramimonadaceae</taxon>
        <taxon>Cymbomonas</taxon>
    </lineage>
</organism>
<keyword evidence="3" id="KW-1185">Reference proteome</keyword>
<gene>
    <name evidence="2" type="ORF">CYMTET_41334</name>
</gene>
<feature type="transmembrane region" description="Helical" evidence="1">
    <location>
        <begin position="83"/>
        <end position="101"/>
    </location>
</feature>
<protein>
    <submittedName>
        <fullName evidence="2">Uncharacterized protein</fullName>
    </submittedName>
</protein>
<dbReference type="EMBL" id="LGRX02027517">
    <property type="protein sequence ID" value="KAK3249230.1"/>
    <property type="molecule type" value="Genomic_DNA"/>
</dbReference>
<feature type="transmembrane region" description="Helical" evidence="1">
    <location>
        <begin position="138"/>
        <end position="157"/>
    </location>
</feature>
<evidence type="ECO:0000313" key="2">
    <source>
        <dbReference type="EMBL" id="KAK3249230.1"/>
    </source>
</evidence>
<accession>A0AAE0C841</accession>
<keyword evidence="1" id="KW-0812">Transmembrane</keyword>
<reference evidence="2 3" key="1">
    <citation type="journal article" date="2015" name="Genome Biol. Evol.">
        <title>Comparative Genomics of a Bacterivorous Green Alga Reveals Evolutionary Causalities and Consequences of Phago-Mixotrophic Mode of Nutrition.</title>
        <authorList>
            <person name="Burns J.A."/>
            <person name="Paasch A."/>
            <person name="Narechania A."/>
            <person name="Kim E."/>
        </authorList>
    </citation>
    <scope>NUCLEOTIDE SEQUENCE [LARGE SCALE GENOMIC DNA]</scope>
    <source>
        <strain evidence="2 3">PLY_AMNH</strain>
    </source>
</reference>
<feature type="transmembrane region" description="Helical" evidence="1">
    <location>
        <begin position="113"/>
        <end position="131"/>
    </location>
</feature>